<dbReference type="PANTHER" id="PTHR15020:SF11">
    <property type="entry name" value="OS06G0360300 PROTEIN"/>
    <property type="match status" value="1"/>
</dbReference>
<dbReference type="InterPro" id="IPR016040">
    <property type="entry name" value="NAD(P)-bd_dom"/>
</dbReference>
<dbReference type="InterPro" id="IPR036291">
    <property type="entry name" value="NAD(P)-bd_dom_sf"/>
</dbReference>
<name>A0AAD8YKJ7_9STRA</name>
<evidence type="ECO:0000313" key="4">
    <source>
        <dbReference type="Proteomes" id="UP001224775"/>
    </source>
</evidence>
<evidence type="ECO:0000313" key="3">
    <source>
        <dbReference type="EMBL" id="KAK1746795.1"/>
    </source>
</evidence>
<reference evidence="3" key="1">
    <citation type="submission" date="2023-06" db="EMBL/GenBank/DDBJ databases">
        <title>Survivors Of The Sea: Transcriptome response of Skeletonema marinoi to long-term dormancy.</title>
        <authorList>
            <person name="Pinder M.I.M."/>
            <person name="Kourtchenko O."/>
            <person name="Robertson E.K."/>
            <person name="Larsson T."/>
            <person name="Maumus F."/>
            <person name="Osuna-Cruz C.M."/>
            <person name="Vancaester E."/>
            <person name="Stenow R."/>
            <person name="Vandepoele K."/>
            <person name="Ploug H."/>
            <person name="Bruchert V."/>
            <person name="Godhe A."/>
            <person name="Topel M."/>
        </authorList>
    </citation>
    <scope>NUCLEOTIDE SEQUENCE</scope>
    <source>
        <strain evidence="3">R05AC</strain>
    </source>
</reference>
<dbReference type="PANTHER" id="PTHR15020">
    <property type="entry name" value="FLAVIN REDUCTASE-RELATED"/>
    <property type="match status" value="1"/>
</dbReference>
<evidence type="ECO:0000256" key="1">
    <source>
        <dbReference type="SAM" id="SignalP"/>
    </source>
</evidence>
<dbReference type="EMBL" id="JATAAI010000003">
    <property type="protein sequence ID" value="KAK1746795.1"/>
    <property type="molecule type" value="Genomic_DNA"/>
</dbReference>
<dbReference type="SUPFAM" id="SSF51735">
    <property type="entry name" value="NAD(P)-binding Rossmann-fold domains"/>
    <property type="match status" value="1"/>
</dbReference>
<comment type="caution">
    <text evidence="3">The sequence shown here is derived from an EMBL/GenBank/DDBJ whole genome shotgun (WGS) entry which is preliminary data.</text>
</comment>
<dbReference type="Proteomes" id="UP001224775">
    <property type="component" value="Unassembled WGS sequence"/>
</dbReference>
<gene>
    <name evidence="3" type="ORF">QTG54_002139</name>
</gene>
<keyword evidence="4" id="KW-1185">Reference proteome</keyword>
<keyword evidence="1" id="KW-0732">Signal</keyword>
<dbReference type="AlphaFoldDB" id="A0AAD8YKJ7"/>
<dbReference type="Gene3D" id="3.40.50.720">
    <property type="entry name" value="NAD(P)-binding Rossmann-like Domain"/>
    <property type="match status" value="1"/>
</dbReference>
<feature type="signal peptide" evidence="1">
    <location>
        <begin position="1"/>
        <end position="19"/>
    </location>
</feature>
<protein>
    <submittedName>
        <fullName evidence="3">Rossmann-fold NAD(P)-binding domain-containing protein</fullName>
    </submittedName>
</protein>
<feature type="domain" description="NAD(P)-binding" evidence="2">
    <location>
        <begin position="100"/>
        <end position="302"/>
    </location>
</feature>
<feature type="chain" id="PRO_5042232958" evidence="1">
    <location>
        <begin position="20"/>
        <end position="362"/>
    </location>
</feature>
<dbReference type="Pfam" id="PF13460">
    <property type="entry name" value="NAD_binding_10"/>
    <property type="match status" value="1"/>
</dbReference>
<accession>A0AAD8YKJ7</accession>
<sequence>MKAAITLVALSFSATALHAFSPTPAVLQQQHSIRSASSSVLQLRATAESSSSDVTKDTSSTCRRSFLVGASGTVAAVALSLQQPALAADDTKKQPICVIGCNGRTGTEVVKYLIAKNEPIKATSRTGEYNDAASVPAGAMLEQLVCDVTDPKSVNLACAGTSAVIFAASASKSGGTPSAVDNAGLVNVAKACMDANVPHLVVVSSGAVTKPSSPVYQFLNLFGNIMEEKVKGEDAVRKLYAEHNANLGEGGQKLTYTIIRPGGLTLDPPRGVAAIELNQGDTKSGRLARADVAQLCVESLNYPHLTGETTFECYDADTGAPLATVGLSNIAKKKTDGEVFVSGFERRGNTYEELFTGLQKDA</sequence>
<organism evidence="3 4">
    <name type="scientific">Skeletonema marinoi</name>
    <dbReference type="NCBI Taxonomy" id="267567"/>
    <lineage>
        <taxon>Eukaryota</taxon>
        <taxon>Sar</taxon>
        <taxon>Stramenopiles</taxon>
        <taxon>Ochrophyta</taxon>
        <taxon>Bacillariophyta</taxon>
        <taxon>Coscinodiscophyceae</taxon>
        <taxon>Thalassiosirophycidae</taxon>
        <taxon>Thalassiosirales</taxon>
        <taxon>Skeletonemataceae</taxon>
        <taxon>Skeletonema</taxon>
        <taxon>Skeletonema marinoi-dohrnii complex</taxon>
    </lineage>
</organism>
<proteinExistence type="predicted"/>
<evidence type="ECO:0000259" key="2">
    <source>
        <dbReference type="Pfam" id="PF13460"/>
    </source>
</evidence>